<reference evidence="1 2" key="4">
    <citation type="journal article" date="2020" name="PLoS ONE">
        <title>Taxonomic classification of strain PO100/5 shows a broader geographic distribution and genetic markers of the recently described Corynebacterium silvaticum.</title>
        <authorList>
            <person name="Viana M.V.C."/>
            <person name="Profeta R."/>
            <person name="da Silva A.L."/>
            <person name="Hurtado R."/>
            <person name="Cerqueira J.C."/>
            <person name="Ribeiro B.F.S."/>
            <person name="Almeida M.O."/>
            <person name="Morais-Rodrigues F."/>
            <person name="Soares S.C."/>
            <person name="Oliveira M."/>
            <person name="Tavares L."/>
            <person name="Figueiredo H."/>
            <person name="Wattam A.R."/>
            <person name="Barh D."/>
            <person name="Ghosh P."/>
            <person name="Silva A."/>
            <person name="Azevedo V."/>
        </authorList>
    </citation>
    <scope>NUCLEOTIDE SEQUENCE [LARGE SCALE GENOMIC DNA]</scope>
    <source>
        <strain evidence="1 2">PO100/5</strain>
    </source>
</reference>
<name>A0A7U5K960_9CORY</name>
<dbReference type="RefSeq" id="WP_087453853.1">
    <property type="nucleotide sequence ID" value="NZ_CP021417.2"/>
</dbReference>
<keyword evidence="2" id="KW-1185">Reference proteome</keyword>
<dbReference type="EMBL" id="CP021417">
    <property type="protein sequence ID" value="ARU46031.1"/>
    <property type="molecule type" value="Genomic_DNA"/>
</dbReference>
<reference evidence="1 2" key="1">
    <citation type="journal article" date="2014" name="BMC Vet. Res.">
        <title>First report of Corynebacterium pseudotuberculosis from caseous lymphadenitis lesions in Black Alentejano pig (Sus scrofa domesticus).</title>
        <authorList>
            <person name="Oliveira M."/>
            <person name="Barroco C."/>
            <person name="Mottola C."/>
            <person name="Santos R."/>
            <person name="Lemsaddek A."/>
            <person name="Tavares L."/>
            <person name="Semedo-Lemsaddek T."/>
        </authorList>
    </citation>
    <scope>NUCLEOTIDE SEQUENCE [LARGE SCALE GENOMIC DNA]</scope>
    <source>
        <strain evidence="1 2">PO100/5</strain>
    </source>
</reference>
<dbReference type="OrthoDB" id="9802385at2"/>
<dbReference type="SUPFAM" id="SSF109604">
    <property type="entry name" value="HD-domain/PDEase-like"/>
    <property type="match status" value="1"/>
</dbReference>
<dbReference type="InterPro" id="IPR006674">
    <property type="entry name" value="HD_domain"/>
</dbReference>
<dbReference type="PANTHER" id="PTHR46246">
    <property type="entry name" value="GUANOSINE-3',5'-BIS(DIPHOSPHATE) 3'-PYROPHOSPHOHYDROLASE MESH1"/>
    <property type="match status" value="1"/>
</dbReference>
<sequence length="191" mass="21257">MTHAQLALSPRLINAINVAAMAHRNQYRKGTAIPYVSHVFAVMNIASAMTDDEDILIACLLHDVLEDAPDEFSEGQIEETFGPRVLEIVGEVTKDESLSSWQERSDAYLQHLRSASEAALCVCAADKSHNLASILHDYDALGDVLWERFNAGKERQQWWYASVYGVLADRLGEDNPVLRQMGIMVEKLGAL</sequence>
<dbReference type="Proteomes" id="UP000195652">
    <property type="component" value="Chromosome"/>
</dbReference>
<dbReference type="AlphaFoldDB" id="A0A7U5K960"/>
<dbReference type="GO" id="GO:0008893">
    <property type="term" value="F:guanosine-3',5'-bis(diphosphate) 3'-diphosphatase activity"/>
    <property type="evidence" value="ECO:0007669"/>
    <property type="project" value="TreeGrafter"/>
</dbReference>
<dbReference type="KEGG" id="csil:CBE74_05505"/>
<proteinExistence type="predicted"/>
<organism evidence="1 2">
    <name type="scientific">Corynebacterium silvaticum</name>
    <dbReference type="NCBI Taxonomy" id="2320431"/>
    <lineage>
        <taxon>Bacteria</taxon>
        <taxon>Bacillati</taxon>
        <taxon>Actinomycetota</taxon>
        <taxon>Actinomycetes</taxon>
        <taxon>Mycobacteriales</taxon>
        <taxon>Corynebacteriaceae</taxon>
        <taxon>Corynebacterium</taxon>
    </lineage>
</organism>
<reference evidence="1 2" key="3">
    <citation type="journal article" date="2020" name="Int. J. Syst. Evol. Microbiol.">
        <title>Corynebacterium silvaticum sp. nov., a unique group of NTTB corynebacteria in wild boar and roe deer.</title>
        <authorList>
            <person name="Dangel A."/>
            <person name="Berger A."/>
            <person name="Rau J."/>
            <person name="Eisenberg T."/>
            <person name="Kampfer P."/>
            <person name="Margos G."/>
            <person name="Contzen M."/>
            <person name="Busse H.J."/>
            <person name="Konrad R."/>
            <person name="Peters M."/>
            <person name="Sting R."/>
            <person name="Sing A."/>
        </authorList>
    </citation>
    <scope>NUCLEOTIDE SEQUENCE [LARGE SCALE GENOMIC DNA]</scope>
    <source>
        <strain evidence="1 2">PO100/5</strain>
    </source>
</reference>
<dbReference type="InterPro" id="IPR052194">
    <property type="entry name" value="MESH1"/>
</dbReference>
<gene>
    <name evidence="1" type="ORF">CBE74_05505</name>
</gene>
<dbReference type="Gene3D" id="1.10.3210.10">
    <property type="entry name" value="Hypothetical protein af1432"/>
    <property type="match status" value="1"/>
</dbReference>
<dbReference type="GeneID" id="75007715"/>
<dbReference type="Pfam" id="PF13328">
    <property type="entry name" value="HD_4"/>
    <property type="match status" value="1"/>
</dbReference>
<dbReference type="InterPro" id="IPR003607">
    <property type="entry name" value="HD/PDEase_dom"/>
</dbReference>
<dbReference type="PANTHER" id="PTHR46246:SF1">
    <property type="entry name" value="GUANOSINE-3',5'-BIS(DIPHOSPHATE) 3'-PYROPHOSPHOHYDROLASE MESH1"/>
    <property type="match status" value="1"/>
</dbReference>
<evidence type="ECO:0000313" key="2">
    <source>
        <dbReference type="Proteomes" id="UP000195652"/>
    </source>
</evidence>
<evidence type="ECO:0000313" key="1">
    <source>
        <dbReference type="EMBL" id="ARU46031.1"/>
    </source>
</evidence>
<dbReference type="CDD" id="cd00077">
    <property type="entry name" value="HDc"/>
    <property type="match status" value="1"/>
</dbReference>
<dbReference type="SMART" id="SM00471">
    <property type="entry name" value="HDc"/>
    <property type="match status" value="1"/>
</dbReference>
<protein>
    <submittedName>
        <fullName evidence="1">HD domain-containing protein</fullName>
    </submittedName>
</protein>
<accession>A0A7U5K960</accession>
<reference evidence="1 2" key="2">
    <citation type="journal article" date="2020" name="Antonie Van Leeuwenhoek">
        <title>Phylogenomic characterisation of a novel corynebacterial species pathogenic to animals.</title>
        <authorList>
            <person name="Moller J."/>
            <person name="Musella L."/>
            <person name="Melnikov V."/>
            <person name="Geissdorfer W."/>
            <person name="Burkovski A."/>
            <person name="Sangal V."/>
        </authorList>
    </citation>
    <scope>NUCLEOTIDE SEQUENCE [LARGE SCALE GENOMIC DNA]</scope>
    <source>
        <strain evidence="1 2">PO100/5</strain>
    </source>
</reference>
<dbReference type="PROSITE" id="PS51831">
    <property type="entry name" value="HD"/>
    <property type="match status" value="1"/>
</dbReference>